<dbReference type="Gene3D" id="1.10.3720.10">
    <property type="entry name" value="MetI-like"/>
    <property type="match status" value="2"/>
</dbReference>
<dbReference type="InterPro" id="IPR035906">
    <property type="entry name" value="MetI-like_sf"/>
</dbReference>
<comment type="similarity">
    <text evidence="8">Belongs to the binding-protein-dependent transport system permease family.</text>
</comment>
<dbReference type="STRING" id="568899.SAMN05192534_11611"/>
<feature type="transmembrane region" description="Helical" evidence="8">
    <location>
        <begin position="265"/>
        <end position="287"/>
    </location>
</feature>
<feature type="transmembrane region" description="Helical" evidence="8">
    <location>
        <begin position="113"/>
        <end position="134"/>
    </location>
</feature>
<feature type="transmembrane region" description="Helical" evidence="8">
    <location>
        <begin position="154"/>
        <end position="182"/>
    </location>
</feature>
<feature type="transmembrane region" description="Helical" evidence="8">
    <location>
        <begin position="373"/>
        <end position="395"/>
    </location>
</feature>
<evidence type="ECO:0000256" key="7">
    <source>
        <dbReference type="ARBA" id="ARBA00023136"/>
    </source>
</evidence>
<evidence type="ECO:0000313" key="11">
    <source>
        <dbReference type="Proteomes" id="UP000199163"/>
    </source>
</evidence>
<feature type="transmembrane region" description="Helical" evidence="8">
    <location>
        <begin position="203"/>
        <end position="226"/>
    </location>
</feature>
<dbReference type="EMBL" id="FNDK01000016">
    <property type="protein sequence ID" value="SDH94554.1"/>
    <property type="molecule type" value="Genomic_DNA"/>
</dbReference>
<keyword evidence="2 8" id="KW-0813">Transport</keyword>
<name>A0A1G8GJI1_9BACI</name>
<dbReference type="CDD" id="cd06261">
    <property type="entry name" value="TM_PBP2"/>
    <property type="match status" value="2"/>
</dbReference>
<keyword evidence="3" id="KW-1003">Cell membrane</keyword>
<sequence length="577" mass="63966">MNEPIIPKQHEKRRNQPPFLAVYQKMFVVIAAALLVLFFIFPILRLVILSVSGESEVDLRHYQDILAEPQTWTVLQNTVVMVAGSTFLAVALGVFMAWLITYSDVRAKRFLHVLVLLPFVIPSYIVSLSWTQLMSSNGWFASVLTLLSENLEPWNLYSLGGMIFILGLSHYPLVYLFTVGVLKRIPRELEWAARSSGAGRIAVFWKVTMPIALPGIAGGGLLAFLANLDNFGIPAFLGIPANISVLSTAIYQEVVSVHADAFSRAAVLSVVLGGVAVLGTVVQWLLVRKSKQLETAREDRSPRFSLGKFRIWAESGLWTFLLFIGIVPLSAMTTTSFLRTYGLEWTWDNLTWDHYWYVLYENTNVQSALENSLLLACVTTVVVLIIGTIVAYIRINKPSPLNRAAETIITVPYALPGVVLALAMIFAWMEPIPGWNPGIYGSIWILFIAYSTRFMILQVRGSAAAFMQVGASMEEAAHVFGARGSVKWIKIMVPLILPGMLTGAFFVFLTSLTELTVSSLLWSAGHETIGVMIFNFEQAGYTTHSAALSSIVVMIFLAGFVFMMCGQTIWKKRGRKG</sequence>
<feature type="domain" description="ABC transmembrane type-1" evidence="9">
    <location>
        <begin position="369"/>
        <end position="563"/>
    </location>
</feature>
<evidence type="ECO:0000256" key="2">
    <source>
        <dbReference type="ARBA" id="ARBA00022448"/>
    </source>
</evidence>
<dbReference type="GO" id="GO:0005886">
    <property type="term" value="C:plasma membrane"/>
    <property type="evidence" value="ECO:0007669"/>
    <property type="project" value="UniProtKB-SubCell"/>
</dbReference>
<feature type="transmembrane region" description="Helical" evidence="8">
    <location>
        <begin position="317"/>
        <end position="338"/>
    </location>
</feature>
<evidence type="ECO:0000256" key="1">
    <source>
        <dbReference type="ARBA" id="ARBA00004429"/>
    </source>
</evidence>
<dbReference type="GO" id="GO:0055085">
    <property type="term" value="P:transmembrane transport"/>
    <property type="evidence" value="ECO:0007669"/>
    <property type="project" value="InterPro"/>
</dbReference>
<feature type="transmembrane region" description="Helical" evidence="8">
    <location>
        <begin position="79"/>
        <end position="101"/>
    </location>
</feature>
<protein>
    <submittedName>
        <fullName evidence="10">Iron(III) transport system permease protein</fullName>
    </submittedName>
</protein>
<dbReference type="OrthoDB" id="9776648at2"/>
<dbReference type="InterPro" id="IPR000515">
    <property type="entry name" value="MetI-like"/>
</dbReference>
<feature type="transmembrane region" description="Helical" evidence="8">
    <location>
        <begin position="546"/>
        <end position="566"/>
    </location>
</feature>
<evidence type="ECO:0000313" key="10">
    <source>
        <dbReference type="EMBL" id="SDH94554.1"/>
    </source>
</evidence>
<reference evidence="10 11" key="1">
    <citation type="submission" date="2016-10" db="EMBL/GenBank/DDBJ databases">
        <authorList>
            <person name="de Groot N.N."/>
        </authorList>
    </citation>
    <scope>NUCLEOTIDE SEQUENCE [LARGE SCALE GENOMIC DNA]</scope>
    <source>
        <strain evidence="10 11">DSM 21632</strain>
    </source>
</reference>
<comment type="subcellular location">
    <subcellularLocation>
        <location evidence="1">Cell inner membrane</location>
        <topology evidence="1">Multi-pass membrane protein</topology>
    </subcellularLocation>
    <subcellularLocation>
        <location evidence="8">Cell membrane</location>
        <topology evidence="8">Multi-pass membrane protein</topology>
    </subcellularLocation>
</comment>
<evidence type="ECO:0000256" key="5">
    <source>
        <dbReference type="ARBA" id="ARBA00022692"/>
    </source>
</evidence>
<keyword evidence="5 8" id="KW-0812">Transmembrane</keyword>
<evidence type="ECO:0000256" key="8">
    <source>
        <dbReference type="RuleBase" id="RU363032"/>
    </source>
</evidence>
<evidence type="ECO:0000256" key="4">
    <source>
        <dbReference type="ARBA" id="ARBA00022519"/>
    </source>
</evidence>
<keyword evidence="11" id="KW-1185">Reference proteome</keyword>
<evidence type="ECO:0000256" key="6">
    <source>
        <dbReference type="ARBA" id="ARBA00022989"/>
    </source>
</evidence>
<feature type="transmembrane region" description="Helical" evidence="8">
    <location>
        <begin position="21"/>
        <end position="44"/>
    </location>
</feature>
<accession>A0A1G8GJI1</accession>
<feature type="transmembrane region" description="Helical" evidence="8">
    <location>
        <begin position="407"/>
        <end position="427"/>
    </location>
</feature>
<dbReference type="RefSeq" id="WP_091274428.1">
    <property type="nucleotide sequence ID" value="NZ_FNDK01000016.1"/>
</dbReference>
<organism evidence="10 11">
    <name type="scientific">Alteribacillus persepolensis</name>
    <dbReference type="NCBI Taxonomy" id="568899"/>
    <lineage>
        <taxon>Bacteria</taxon>
        <taxon>Bacillati</taxon>
        <taxon>Bacillota</taxon>
        <taxon>Bacilli</taxon>
        <taxon>Bacillales</taxon>
        <taxon>Bacillaceae</taxon>
        <taxon>Alteribacillus</taxon>
    </lineage>
</organism>
<keyword evidence="4" id="KW-0997">Cell inner membrane</keyword>
<dbReference type="Pfam" id="PF00528">
    <property type="entry name" value="BPD_transp_1"/>
    <property type="match status" value="2"/>
</dbReference>
<dbReference type="PROSITE" id="PS50928">
    <property type="entry name" value="ABC_TM1"/>
    <property type="match status" value="2"/>
</dbReference>
<keyword evidence="7 8" id="KW-0472">Membrane</keyword>
<feature type="transmembrane region" description="Helical" evidence="8">
    <location>
        <begin position="491"/>
        <end position="512"/>
    </location>
</feature>
<dbReference type="PANTHER" id="PTHR43357">
    <property type="entry name" value="INNER MEMBRANE ABC TRANSPORTER PERMEASE PROTEIN YDCV"/>
    <property type="match status" value="1"/>
</dbReference>
<gene>
    <name evidence="10" type="ORF">SAMN05192534_11611</name>
</gene>
<proteinExistence type="inferred from homology"/>
<dbReference type="AlphaFoldDB" id="A0A1G8GJI1"/>
<keyword evidence="6 8" id="KW-1133">Transmembrane helix</keyword>
<feature type="domain" description="ABC transmembrane type-1" evidence="9">
    <location>
        <begin position="75"/>
        <end position="283"/>
    </location>
</feature>
<dbReference type="Proteomes" id="UP000199163">
    <property type="component" value="Unassembled WGS sequence"/>
</dbReference>
<evidence type="ECO:0000256" key="3">
    <source>
        <dbReference type="ARBA" id="ARBA00022475"/>
    </source>
</evidence>
<evidence type="ECO:0000259" key="9">
    <source>
        <dbReference type="PROSITE" id="PS50928"/>
    </source>
</evidence>
<feature type="transmembrane region" description="Helical" evidence="8">
    <location>
        <begin position="439"/>
        <end position="457"/>
    </location>
</feature>
<dbReference type="PANTHER" id="PTHR43357:SF3">
    <property type="entry name" value="FE(3+)-TRANSPORT SYSTEM PERMEASE PROTEIN FBPB 2"/>
    <property type="match status" value="1"/>
</dbReference>
<dbReference type="SUPFAM" id="SSF161098">
    <property type="entry name" value="MetI-like"/>
    <property type="match status" value="2"/>
</dbReference>